<dbReference type="InParanoid" id="A0A165I080"/>
<dbReference type="Gene3D" id="3.80.10.10">
    <property type="entry name" value="Ribonuclease Inhibitor"/>
    <property type="match status" value="1"/>
</dbReference>
<dbReference type="AlphaFoldDB" id="A0A165I080"/>
<evidence type="ECO:0000313" key="2">
    <source>
        <dbReference type="Proteomes" id="UP000077266"/>
    </source>
</evidence>
<reference evidence="1 2" key="1">
    <citation type="journal article" date="2016" name="Mol. Biol. Evol.">
        <title>Comparative Genomics of Early-Diverging Mushroom-Forming Fungi Provides Insights into the Origins of Lignocellulose Decay Capabilities.</title>
        <authorList>
            <person name="Nagy L.G."/>
            <person name="Riley R."/>
            <person name="Tritt A."/>
            <person name="Adam C."/>
            <person name="Daum C."/>
            <person name="Floudas D."/>
            <person name="Sun H."/>
            <person name="Yadav J.S."/>
            <person name="Pangilinan J."/>
            <person name="Larsson K.H."/>
            <person name="Matsuura K."/>
            <person name="Barry K."/>
            <person name="Labutti K."/>
            <person name="Kuo R."/>
            <person name="Ohm R.A."/>
            <person name="Bhattacharya S.S."/>
            <person name="Shirouzu T."/>
            <person name="Yoshinaga Y."/>
            <person name="Martin F.M."/>
            <person name="Grigoriev I.V."/>
            <person name="Hibbett D.S."/>
        </authorList>
    </citation>
    <scope>NUCLEOTIDE SEQUENCE [LARGE SCALE GENOMIC DNA]</scope>
    <source>
        <strain evidence="1 2">HHB12029</strain>
    </source>
</reference>
<dbReference type="Proteomes" id="UP000077266">
    <property type="component" value="Unassembled WGS sequence"/>
</dbReference>
<keyword evidence="2" id="KW-1185">Reference proteome</keyword>
<proteinExistence type="predicted"/>
<protein>
    <recommendedName>
        <fullName evidence="3">F-box domain-containing protein</fullName>
    </recommendedName>
</protein>
<evidence type="ECO:0000313" key="1">
    <source>
        <dbReference type="EMBL" id="KZV92711.1"/>
    </source>
</evidence>
<dbReference type="InterPro" id="IPR032675">
    <property type="entry name" value="LRR_dom_sf"/>
</dbReference>
<evidence type="ECO:0008006" key="3">
    <source>
        <dbReference type="Google" id="ProtNLM"/>
    </source>
</evidence>
<sequence>MSLVELPAELLLAIAEHISWDPKHGWGSWRLLPLAQSCRYVSSSVAPLIGSSVGHHEPWPLRSALQTIHETPSYIHRVRSIAVGMGFHICGSECAREESNCIAPFVAQCQHNLVHLDLYKSTNELLHNLASTTDALPRLRFLSVGGDQVSLSIGAVVALTRHCPSLEALCLISLQSGDNIMIPKWSAPFRLRYLHLDAGYVDAPAFAWLCSSSVGSLEHLTIETDSGEDVEGMAWLNTDTAKKTLAVLTRLTVHFHTSLCVAHVLGYTPNLTHLTTHIDTLPALYILPPSLIGLHLDALYYYPLPDPFAFVPEGRLQQPHQIVTVSLSRSPYLGASSQDIAKACERAGLQFCQ</sequence>
<dbReference type="EMBL" id="KV426003">
    <property type="protein sequence ID" value="KZV92711.1"/>
    <property type="molecule type" value="Genomic_DNA"/>
</dbReference>
<gene>
    <name evidence="1" type="ORF">EXIGLDRAFT_718071</name>
</gene>
<dbReference type="SUPFAM" id="SSF52047">
    <property type="entry name" value="RNI-like"/>
    <property type="match status" value="1"/>
</dbReference>
<organism evidence="1 2">
    <name type="scientific">Exidia glandulosa HHB12029</name>
    <dbReference type="NCBI Taxonomy" id="1314781"/>
    <lineage>
        <taxon>Eukaryota</taxon>
        <taxon>Fungi</taxon>
        <taxon>Dikarya</taxon>
        <taxon>Basidiomycota</taxon>
        <taxon>Agaricomycotina</taxon>
        <taxon>Agaricomycetes</taxon>
        <taxon>Auriculariales</taxon>
        <taxon>Exidiaceae</taxon>
        <taxon>Exidia</taxon>
    </lineage>
</organism>
<accession>A0A165I080</accession>
<name>A0A165I080_EXIGL</name>